<proteinExistence type="predicted"/>
<dbReference type="AlphaFoldDB" id="A0A9E8RWZ4"/>
<name>A0A9E8RWZ4_9BACI</name>
<sequence>MEPIAQLPYIKMIRKVEIEGQTVTEEERMLTLYPDKIATKYREFPLKEVNDITFRPIDSSIGFLYLHTIRGVYSYPVKQSPDQFIKAYKQIQPN</sequence>
<reference evidence="1" key="1">
    <citation type="submission" date="2022-09" db="EMBL/GenBank/DDBJ databases">
        <title>Complete Genomes of Fervidibacillus albus and Fervidibacillus halotolerans isolated from tidal flat sediments.</title>
        <authorList>
            <person name="Kwon K.K."/>
            <person name="Yang S.-H."/>
            <person name="Park M.J."/>
            <person name="Oh H.-M."/>
        </authorList>
    </citation>
    <scope>NUCLEOTIDE SEQUENCE</scope>
    <source>
        <strain evidence="1">MEBiC13594</strain>
    </source>
</reference>
<organism evidence="1 2">
    <name type="scientific">Fervidibacillus halotolerans</name>
    <dbReference type="NCBI Taxonomy" id="2980027"/>
    <lineage>
        <taxon>Bacteria</taxon>
        <taxon>Bacillati</taxon>
        <taxon>Bacillota</taxon>
        <taxon>Bacilli</taxon>
        <taxon>Bacillales</taxon>
        <taxon>Bacillaceae</taxon>
        <taxon>Fervidibacillus</taxon>
    </lineage>
</organism>
<dbReference type="RefSeq" id="WP_275420393.1">
    <property type="nucleotide sequence ID" value="NZ_CP106877.1"/>
</dbReference>
<accession>A0A9E8RWZ4</accession>
<keyword evidence="2" id="KW-1185">Reference proteome</keyword>
<evidence type="ECO:0000313" key="1">
    <source>
        <dbReference type="EMBL" id="WAA12255.1"/>
    </source>
</evidence>
<dbReference type="EMBL" id="CP106877">
    <property type="protein sequence ID" value="WAA12255.1"/>
    <property type="molecule type" value="Genomic_DNA"/>
</dbReference>
<evidence type="ECO:0000313" key="2">
    <source>
        <dbReference type="Proteomes" id="UP001164726"/>
    </source>
</evidence>
<dbReference type="KEGG" id="fhl:OE105_11915"/>
<protein>
    <submittedName>
        <fullName evidence="1">Uncharacterized protein</fullName>
    </submittedName>
</protein>
<gene>
    <name evidence="1" type="ORF">OE105_11915</name>
</gene>
<dbReference type="Proteomes" id="UP001164726">
    <property type="component" value="Chromosome"/>
</dbReference>